<keyword evidence="1" id="KW-0472">Membrane</keyword>
<dbReference type="InterPro" id="IPR003010">
    <property type="entry name" value="C-N_Hydrolase"/>
</dbReference>
<keyword evidence="4" id="KW-1185">Reference proteome</keyword>
<reference evidence="3 4" key="1">
    <citation type="submission" date="2020-04" db="EMBL/GenBank/DDBJ databases">
        <authorList>
            <person name="De Canck E."/>
        </authorList>
    </citation>
    <scope>NUCLEOTIDE SEQUENCE [LARGE SCALE GENOMIC DNA]</scope>
    <source>
        <strain evidence="3 4">LMG 28614</strain>
    </source>
</reference>
<organism evidence="3 4">
    <name type="scientific">Paraburkholderia ultramafica</name>
    <dbReference type="NCBI Taxonomy" id="1544867"/>
    <lineage>
        <taxon>Bacteria</taxon>
        <taxon>Pseudomonadati</taxon>
        <taxon>Pseudomonadota</taxon>
        <taxon>Betaproteobacteria</taxon>
        <taxon>Burkholderiales</taxon>
        <taxon>Burkholderiaceae</taxon>
        <taxon>Paraburkholderia</taxon>
    </lineage>
</organism>
<proteinExistence type="predicted"/>
<feature type="domain" description="CN hydrolase" evidence="2">
    <location>
        <begin position="186"/>
        <end position="397"/>
    </location>
</feature>
<dbReference type="EMBL" id="CADIKK010000002">
    <property type="protein sequence ID" value="CAB3778736.1"/>
    <property type="molecule type" value="Genomic_DNA"/>
</dbReference>
<feature type="transmembrane region" description="Helical" evidence="1">
    <location>
        <begin position="102"/>
        <end position="122"/>
    </location>
</feature>
<evidence type="ECO:0000256" key="1">
    <source>
        <dbReference type="SAM" id="Phobius"/>
    </source>
</evidence>
<protein>
    <recommendedName>
        <fullName evidence="2">CN hydrolase domain-containing protein</fullName>
    </recommendedName>
</protein>
<sequence length="397" mass="43133">MGVAVALLAWYPGHWLIALLVLPVIWSTTCSKWSALSLWASYYLTGARDIPLVCERFFVGYGELSASAALTLGVAFWLGQALLLAAPWALLTPGGGAARHAWRTLLAVILVSLPPLGIIGWLSPLHVASALFPGSQIAGLVLGMCALATAACVRRPRSALSLGILLMSAAVVAHLVEHRPELPVGWTAVDTSLGRLDQRDYTALYSRTQATMESAQRQFDAGARVVVVPEELVGLWRPAMWYWWCDYVRQLVASNRALILGVDLAEAGSPLGALTGGKPILRYTDSAVVVGDGRGRFDSRQPVPAGLWRPWAIVSAIPGSVTQPYLDIAGRRAAFSICYEDFLWWPHWRLLIDRPDVLVSMSNGWFNADLAIAQIQQQSIRSIAQLAGIPLLRAVNR</sequence>
<dbReference type="SUPFAM" id="SSF56317">
    <property type="entry name" value="Carbon-nitrogen hydrolase"/>
    <property type="match status" value="1"/>
</dbReference>
<feature type="transmembrane region" description="Helical" evidence="1">
    <location>
        <begin position="66"/>
        <end position="90"/>
    </location>
</feature>
<dbReference type="PROSITE" id="PS50263">
    <property type="entry name" value="CN_HYDROLASE"/>
    <property type="match status" value="1"/>
</dbReference>
<name>A0A6S7AUW6_9BURK</name>
<accession>A0A6S7AUW6</accession>
<dbReference type="Proteomes" id="UP000494365">
    <property type="component" value="Unassembled WGS sequence"/>
</dbReference>
<evidence type="ECO:0000313" key="3">
    <source>
        <dbReference type="EMBL" id="CAB3778736.1"/>
    </source>
</evidence>
<dbReference type="Gene3D" id="3.60.110.10">
    <property type="entry name" value="Carbon-nitrogen hydrolase"/>
    <property type="match status" value="1"/>
</dbReference>
<dbReference type="InterPro" id="IPR036526">
    <property type="entry name" value="C-N_Hydrolase_sf"/>
</dbReference>
<feature type="transmembrane region" description="Helical" evidence="1">
    <location>
        <begin position="134"/>
        <end position="152"/>
    </location>
</feature>
<keyword evidence="1" id="KW-0812">Transmembrane</keyword>
<keyword evidence="1" id="KW-1133">Transmembrane helix</keyword>
<feature type="transmembrane region" description="Helical" evidence="1">
    <location>
        <begin position="159"/>
        <end position="176"/>
    </location>
</feature>
<evidence type="ECO:0000259" key="2">
    <source>
        <dbReference type="PROSITE" id="PS50263"/>
    </source>
</evidence>
<gene>
    <name evidence="3" type="ORF">LMG28614_00709</name>
</gene>
<evidence type="ECO:0000313" key="4">
    <source>
        <dbReference type="Proteomes" id="UP000494365"/>
    </source>
</evidence>
<dbReference type="AlphaFoldDB" id="A0A6S7AUW6"/>